<dbReference type="PROSITE" id="PS50053">
    <property type="entry name" value="UBIQUITIN_2"/>
    <property type="match status" value="1"/>
</dbReference>
<dbReference type="Gene3D" id="2.30.30.190">
    <property type="entry name" value="CAP Gly-rich-like domain"/>
    <property type="match status" value="1"/>
</dbReference>
<accession>A0A9W8HF72</accession>
<gene>
    <name evidence="7" type="ORF">H4R18_001388</name>
</gene>
<dbReference type="EMBL" id="JANBUL010000035">
    <property type="protein sequence ID" value="KAJ2783996.1"/>
    <property type="molecule type" value="Genomic_DNA"/>
</dbReference>
<name>A0A9W8HF72_9FUNG</name>
<organism evidence="7 8">
    <name type="scientific">Coemansia javaensis</name>
    <dbReference type="NCBI Taxonomy" id="2761396"/>
    <lineage>
        <taxon>Eukaryota</taxon>
        <taxon>Fungi</taxon>
        <taxon>Fungi incertae sedis</taxon>
        <taxon>Zoopagomycota</taxon>
        <taxon>Kickxellomycotina</taxon>
        <taxon>Kickxellomycetes</taxon>
        <taxon>Kickxellales</taxon>
        <taxon>Kickxellaceae</taxon>
        <taxon>Coemansia</taxon>
    </lineage>
</organism>
<evidence type="ECO:0000313" key="8">
    <source>
        <dbReference type="Proteomes" id="UP001140217"/>
    </source>
</evidence>
<feature type="domain" description="CAP-Gly" evidence="6">
    <location>
        <begin position="172"/>
        <end position="214"/>
    </location>
</feature>
<dbReference type="Gene3D" id="3.10.20.90">
    <property type="entry name" value="Phosphatidylinositol 3-kinase Catalytic Subunit, Chain A, domain 1"/>
    <property type="match status" value="1"/>
</dbReference>
<dbReference type="PROSITE" id="PS50245">
    <property type="entry name" value="CAP_GLY_2"/>
    <property type="match status" value="1"/>
</dbReference>
<evidence type="ECO:0000259" key="6">
    <source>
        <dbReference type="PROSITE" id="PS50245"/>
    </source>
</evidence>
<dbReference type="GO" id="GO:0005829">
    <property type="term" value="C:cytosol"/>
    <property type="evidence" value="ECO:0007669"/>
    <property type="project" value="UniProtKB-ARBA"/>
</dbReference>
<reference evidence="7" key="1">
    <citation type="submission" date="2022-07" db="EMBL/GenBank/DDBJ databases">
        <title>Phylogenomic reconstructions and comparative analyses of Kickxellomycotina fungi.</title>
        <authorList>
            <person name="Reynolds N.K."/>
            <person name="Stajich J.E."/>
            <person name="Barry K."/>
            <person name="Grigoriev I.V."/>
            <person name="Crous P."/>
            <person name="Smith M.E."/>
        </authorList>
    </citation>
    <scope>NUCLEOTIDE SEQUENCE</scope>
    <source>
        <strain evidence="7">NBRC 105414</strain>
    </source>
</reference>
<keyword evidence="2" id="KW-0963">Cytoplasm</keyword>
<evidence type="ECO:0000313" key="7">
    <source>
        <dbReference type="EMBL" id="KAJ2783996.1"/>
    </source>
</evidence>
<dbReference type="GO" id="GO:0005634">
    <property type="term" value="C:nucleus"/>
    <property type="evidence" value="ECO:0007669"/>
    <property type="project" value="TreeGrafter"/>
</dbReference>
<sequence>MAVVTLLVESHNAQSERRFQTAEPVGALRTRLEPVVGIPAADQRLTLHKGDALVCELADDSQTLGSFPIEDCMVLRVAAANPAAAAVPDYNDVSQVDKFVMDDSQYDQLGNSVRAFKRRHNLGRFADAKSAMSIDEEDEFKDEAQRVAVGSRCEVSVPGCDFARRGTVRFVGKTKFRKGYWVGVEYDEPVGMNNGTVDGTAYFACAPNHGSFVRPDKVATGEFPEEDLLGDDLEEM</sequence>
<feature type="domain" description="Ubiquitin-like" evidence="5">
    <location>
        <begin position="4"/>
        <end position="84"/>
    </location>
</feature>
<dbReference type="GO" id="GO:0031122">
    <property type="term" value="P:cytoplasmic microtubule organization"/>
    <property type="evidence" value="ECO:0007669"/>
    <property type="project" value="TreeGrafter"/>
</dbReference>
<evidence type="ECO:0000256" key="3">
    <source>
        <dbReference type="ARBA" id="ARBA00023186"/>
    </source>
</evidence>
<dbReference type="PANTHER" id="PTHR18916:SF85">
    <property type="entry name" value="TUBULIN-FOLDING COFACTOR B"/>
    <property type="match status" value="1"/>
</dbReference>
<evidence type="ECO:0000256" key="4">
    <source>
        <dbReference type="ARBA" id="ARBA00025779"/>
    </source>
</evidence>
<dbReference type="InterPro" id="IPR000626">
    <property type="entry name" value="Ubiquitin-like_dom"/>
</dbReference>
<comment type="subcellular location">
    <subcellularLocation>
        <location evidence="1">Cytoplasm</location>
    </subcellularLocation>
</comment>
<dbReference type="InterPro" id="IPR000938">
    <property type="entry name" value="CAP-Gly_domain"/>
</dbReference>
<dbReference type="FunFam" id="2.30.30.190:FF:000013">
    <property type="entry name" value="Tubulin-folding cofactor B"/>
    <property type="match status" value="1"/>
</dbReference>
<comment type="similarity">
    <text evidence="4">Belongs to the TBCB family.</text>
</comment>
<keyword evidence="8" id="KW-1185">Reference proteome</keyword>
<evidence type="ECO:0000256" key="2">
    <source>
        <dbReference type="ARBA" id="ARBA00022490"/>
    </source>
</evidence>
<dbReference type="SUPFAM" id="SSF74924">
    <property type="entry name" value="Cap-Gly domain"/>
    <property type="match status" value="1"/>
</dbReference>
<dbReference type="SUPFAM" id="SSF54236">
    <property type="entry name" value="Ubiquitin-like"/>
    <property type="match status" value="1"/>
</dbReference>
<proteinExistence type="inferred from homology"/>
<dbReference type="OrthoDB" id="2130750at2759"/>
<evidence type="ECO:0000256" key="1">
    <source>
        <dbReference type="ARBA" id="ARBA00004496"/>
    </source>
</evidence>
<dbReference type="Proteomes" id="UP001140217">
    <property type="component" value="Unassembled WGS sequence"/>
</dbReference>
<dbReference type="GO" id="GO:0005938">
    <property type="term" value="C:cell cortex"/>
    <property type="evidence" value="ECO:0007669"/>
    <property type="project" value="TreeGrafter"/>
</dbReference>
<dbReference type="AlphaFoldDB" id="A0A9W8HF72"/>
<dbReference type="InterPro" id="IPR029071">
    <property type="entry name" value="Ubiquitin-like_domsf"/>
</dbReference>
<evidence type="ECO:0000259" key="5">
    <source>
        <dbReference type="PROSITE" id="PS50053"/>
    </source>
</evidence>
<dbReference type="GO" id="GO:0035371">
    <property type="term" value="C:microtubule plus-end"/>
    <property type="evidence" value="ECO:0007669"/>
    <property type="project" value="TreeGrafter"/>
</dbReference>
<dbReference type="Pfam" id="PF01302">
    <property type="entry name" value="CAP_GLY"/>
    <property type="match status" value="1"/>
</dbReference>
<dbReference type="Pfam" id="PF14560">
    <property type="entry name" value="Ubiquitin_2"/>
    <property type="match status" value="1"/>
</dbReference>
<dbReference type="GO" id="GO:0051010">
    <property type="term" value="F:microtubule plus-end binding"/>
    <property type="evidence" value="ECO:0007669"/>
    <property type="project" value="TreeGrafter"/>
</dbReference>
<dbReference type="SMART" id="SM01052">
    <property type="entry name" value="CAP_GLY"/>
    <property type="match status" value="1"/>
</dbReference>
<comment type="caution">
    <text evidence="7">The sequence shown here is derived from an EMBL/GenBank/DDBJ whole genome shotgun (WGS) entry which is preliminary data.</text>
</comment>
<dbReference type="PANTHER" id="PTHR18916">
    <property type="entry name" value="DYNACTIN 1-RELATED MICROTUBULE-BINDING"/>
    <property type="match status" value="1"/>
</dbReference>
<keyword evidence="3" id="KW-0143">Chaperone</keyword>
<dbReference type="InterPro" id="IPR036859">
    <property type="entry name" value="CAP-Gly_dom_sf"/>
</dbReference>
<protein>
    <recommendedName>
        <fullName evidence="9">CAP-Gly domain-containing protein</fullName>
    </recommendedName>
</protein>
<evidence type="ECO:0008006" key="9">
    <source>
        <dbReference type="Google" id="ProtNLM"/>
    </source>
</evidence>